<feature type="compositionally biased region" description="Polar residues" evidence="1">
    <location>
        <begin position="1"/>
        <end position="12"/>
    </location>
</feature>
<name>A0ABD3LXF1_9STRA</name>
<feature type="compositionally biased region" description="Basic and acidic residues" evidence="1">
    <location>
        <begin position="132"/>
        <end position="148"/>
    </location>
</feature>
<reference evidence="3 4" key="1">
    <citation type="submission" date="2024-10" db="EMBL/GenBank/DDBJ databases">
        <title>Updated reference genomes for cyclostephanoid diatoms.</title>
        <authorList>
            <person name="Roberts W.R."/>
            <person name="Alverson A.J."/>
        </authorList>
    </citation>
    <scope>NUCLEOTIDE SEQUENCE [LARGE SCALE GENOMIC DNA]</scope>
    <source>
        <strain evidence="3 4">AJA232-27</strain>
    </source>
</reference>
<dbReference type="PANTHER" id="PTHR13271:SF121">
    <property type="entry name" value="SET DOMAIN-CONTAINING PROTEIN"/>
    <property type="match status" value="1"/>
</dbReference>
<evidence type="ECO:0000256" key="1">
    <source>
        <dbReference type="SAM" id="MobiDB-lite"/>
    </source>
</evidence>
<gene>
    <name evidence="3" type="ORF">ACHAWU_003472</name>
</gene>
<dbReference type="InterPro" id="IPR001214">
    <property type="entry name" value="SET_dom"/>
</dbReference>
<dbReference type="PANTHER" id="PTHR13271">
    <property type="entry name" value="UNCHARACTERIZED PUTATIVE METHYLTRANSFERASE"/>
    <property type="match status" value="1"/>
</dbReference>
<proteinExistence type="predicted"/>
<comment type="caution">
    <text evidence="3">The sequence shown here is derived from an EMBL/GenBank/DDBJ whole genome shotgun (WGS) entry which is preliminary data.</text>
</comment>
<dbReference type="Gene3D" id="3.90.1410.10">
    <property type="entry name" value="set domain protein methyltransferase, domain 1"/>
    <property type="match status" value="1"/>
</dbReference>
<dbReference type="Proteomes" id="UP001530293">
    <property type="component" value="Unassembled WGS sequence"/>
</dbReference>
<feature type="domain" description="SET" evidence="2">
    <location>
        <begin position="251"/>
        <end position="575"/>
    </location>
</feature>
<dbReference type="InterPro" id="IPR046341">
    <property type="entry name" value="SET_dom_sf"/>
</dbReference>
<dbReference type="InterPro" id="IPR050600">
    <property type="entry name" value="SETD3_SETD6_MTase"/>
</dbReference>
<dbReference type="PROSITE" id="PS50280">
    <property type="entry name" value="SET"/>
    <property type="match status" value="1"/>
</dbReference>
<feature type="compositionally biased region" description="Polar residues" evidence="1">
    <location>
        <begin position="89"/>
        <end position="111"/>
    </location>
</feature>
<feature type="region of interest" description="Disordered" evidence="1">
    <location>
        <begin position="88"/>
        <end position="111"/>
    </location>
</feature>
<feature type="compositionally biased region" description="Polar residues" evidence="1">
    <location>
        <begin position="170"/>
        <end position="180"/>
    </location>
</feature>
<dbReference type="EMBL" id="JALLBG020000306">
    <property type="protein sequence ID" value="KAL3756399.1"/>
    <property type="molecule type" value="Genomic_DNA"/>
</dbReference>
<dbReference type="AlphaFoldDB" id="A0ABD3LXF1"/>
<evidence type="ECO:0000313" key="3">
    <source>
        <dbReference type="EMBL" id="KAL3756399.1"/>
    </source>
</evidence>
<feature type="region of interest" description="Disordered" evidence="1">
    <location>
        <begin position="1"/>
        <end position="44"/>
    </location>
</feature>
<accession>A0ABD3LXF1</accession>
<organism evidence="3 4">
    <name type="scientific">Discostella pseudostelligera</name>
    <dbReference type="NCBI Taxonomy" id="259834"/>
    <lineage>
        <taxon>Eukaryota</taxon>
        <taxon>Sar</taxon>
        <taxon>Stramenopiles</taxon>
        <taxon>Ochrophyta</taxon>
        <taxon>Bacillariophyta</taxon>
        <taxon>Coscinodiscophyceae</taxon>
        <taxon>Thalassiosirophycidae</taxon>
        <taxon>Stephanodiscales</taxon>
        <taxon>Stephanodiscaceae</taxon>
        <taxon>Discostella</taxon>
    </lineage>
</organism>
<protein>
    <recommendedName>
        <fullName evidence="2">SET domain-containing protein</fullName>
    </recommendedName>
</protein>
<dbReference type="SUPFAM" id="SSF82199">
    <property type="entry name" value="SET domain"/>
    <property type="match status" value="1"/>
</dbReference>
<sequence>MTNNMLITSSLPPENKCRQRGSKRRGGNSAFSLHTTKRVGHDGNGDGAVSQLQTLARSAVVITSVALSSLMINGEWCNDLFVDAVDPSTAPSTSRRNNKGMSPNLGSYSNNKIEVIDGTTTGGIKATSLNSLDKDENAHHDKKDEDPKLSSPTDRKQHRQKQRQTHNRQMQPNDGLQLQSSPRADYSAYMHWCQKVLGIKSVVEIQEFEYLDHLQMHWDENAMEQQYDDSSEYDFDWLHHYSKPTSENTNTNINVVDDRQDTDKIMELPTKMVRGLAAQNDIQVGDLVISIPLYSLLSVPTTIDHDPVLSRILGPDARKVYGWTDTTEYELTLLSLALLYHRSLGNDSPISHYIDILLETPTDSFPFLWSDQELREKARDDGEVTKLARGIRQHVHDMYDQVMGILVRENADSFAPPDGYRLHQSADGVDNEWAYSYKNFQWAFALVISRHHYLPIHDFDEDDAATTPKRPTVDNSGTHTISTVTEAVPPANQPVSSWVDEAHNEERVVDGVVVTDDDQTLNVIHTKHSFLAPLADLINFGPPCLTGRYNEGEHTFELIATCPFAKGQEVTFWYSSDCADAIIANYGFLHPLVPSCAAPEDWEKQSEEWKEKTKMREKELWEMYRRVDLLKDELAALERKLISCGCDDGEKKQIYSMPTASSAEATKLRKDGHHHHSLRQDIGVRGRINEGDEQEITIQQAMEELG</sequence>
<evidence type="ECO:0000313" key="4">
    <source>
        <dbReference type="Proteomes" id="UP001530293"/>
    </source>
</evidence>
<keyword evidence="4" id="KW-1185">Reference proteome</keyword>
<feature type="region of interest" description="Disordered" evidence="1">
    <location>
        <begin position="127"/>
        <end position="180"/>
    </location>
</feature>
<dbReference type="CDD" id="cd10527">
    <property type="entry name" value="SET_LSMT"/>
    <property type="match status" value="1"/>
</dbReference>
<evidence type="ECO:0000259" key="2">
    <source>
        <dbReference type="PROSITE" id="PS50280"/>
    </source>
</evidence>
<feature type="compositionally biased region" description="Basic residues" evidence="1">
    <location>
        <begin position="156"/>
        <end position="166"/>
    </location>
</feature>